<dbReference type="InterPro" id="IPR013783">
    <property type="entry name" value="Ig-like_fold"/>
</dbReference>
<keyword evidence="6" id="KW-1185">Reference proteome</keyword>
<dbReference type="PROSITE" id="PS50853">
    <property type="entry name" value="FN3"/>
    <property type="match status" value="4"/>
</dbReference>
<dbReference type="GeneID" id="25567142"/>
<feature type="transmembrane region" description="Helical" evidence="3">
    <location>
        <begin position="1001"/>
        <end position="1021"/>
    </location>
</feature>
<feature type="compositionally biased region" description="Acidic residues" evidence="2">
    <location>
        <begin position="968"/>
        <end position="979"/>
    </location>
</feature>
<feature type="region of interest" description="Disordered" evidence="2">
    <location>
        <begin position="959"/>
        <end position="998"/>
    </location>
</feature>
<accession>A0A0L0DMI1</accession>
<dbReference type="OrthoDB" id="443915at2759"/>
<dbReference type="InterPro" id="IPR050964">
    <property type="entry name" value="Striated_Muscle_Regulatory"/>
</dbReference>
<proteinExistence type="predicted"/>
<evidence type="ECO:0000313" key="6">
    <source>
        <dbReference type="Proteomes" id="UP000054408"/>
    </source>
</evidence>
<feature type="region of interest" description="Disordered" evidence="2">
    <location>
        <begin position="477"/>
        <end position="499"/>
    </location>
</feature>
<dbReference type="Gene3D" id="2.60.40.10">
    <property type="entry name" value="Immunoglobulins"/>
    <property type="match status" value="6"/>
</dbReference>
<keyword evidence="1" id="KW-0677">Repeat</keyword>
<dbReference type="SUPFAM" id="SSF49265">
    <property type="entry name" value="Fibronectin type III"/>
    <property type="match status" value="4"/>
</dbReference>
<evidence type="ECO:0000256" key="2">
    <source>
        <dbReference type="SAM" id="MobiDB-lite"/>
    </source>
</evidence>
<feature type="domain" description="Fibronectin type-III" evidence="4">
    <location>
        <begin position="731"/>
        <end position="833"/>
    </location>
</feature>
<dbReference type="RefSeq" id="XP_013755147.1">
    <property type="nucleotide sequence ID" value="XM_013899693.1"/>
</dbReference>
<sequence>MDESAPYIVEVDLENGEEFIDLADTEDTVFELEGGLRPAQTIAFRILVVVGEIDYAAVAADAKASADDDTEAGGEVLYAPGPITYLPSEVFHATTLPDVPEAPAQVTVGKFTSSWIRFICGKSPADNGKAITEYIVHVDDGSLGGSSASASGRQGEAEFVACRTFTIAVASNKNAVGKAIRIDSLAPGSRLAFRCAARNELGLSAFSPITHARLKILPPSEPLPPTLVSARETALTLAWRPPESVGGAPRNELAYCLSMAAGAESFKPTFRGGETTAEVSGLAPATEYTFRLVASNSKGESPPSTVVTFATAAGVAHPPTKLKIDGTVAPTSLRMVWTAPLVTGGLPVSAYRVYLNSALYLETEQCHARVNGLQPGLSGTLEPVAAAQVLHPAARPAQPAAVTVTAMTHDSIEVAWEAPDSQGAPLLSFELSAVAVARDGTEHTLPGLELPGRARQACLADLTPSTLYKISLVASNSTGASNPSQEVAVTTPPPPPGLPPPPLAPPSVIGVTLDTLVLGWAPLPAAAQDPRAPLSAYVVYQEALARTGSVEKQHKPTLSRVYMDKEACATLRQLDDAHVYRFALALRNRVGETPRGPWTEWLTLAPQPPPTPPPAPRVGETTASGVEVSVALPERDGLAPFVRLDVLARIVYAPSLERSETMTLASGAVLSYTSWAPVAAVPVAAGMAMPVPVVVSGLSPGMSLELASVAWNALGMSPRSERATATLRGMPPSQMEPPALASTGAVGQESIGLRWHPPEHDFGAPVFKYVVYSEVGLDDAGLPIREQLLTTTKTAAEISGLSPGTRYRFSVAGVSSEGISAPSEVLDVMTLPPRALAPQPPMVQPHSEPARANAGEVTLVWDEAAPMSKARKRKLAKARKARGVVPTTQYELFVDETDAGDGWRLIYAGSLPQYEFQIPDEAGVRVKVRGLGAGGERSAFSSVVAVSRGKYVLEAGDVPSASASASESESESESDDEAPDGSTPFDGPSRGRSSGERPMQLWMAGVGVAAAAAAVAAGLWFGGEETQ</sequence>
<reference evidence="5 6" key="1">
    <citation type="submission" date="2010-05" db="EMBL/GenBank/DDBJ databases">
        <title>The Genome Sequence of Thecamonas trahens ATCC 50062.</title>
        <authorList>
            <consortium name="The Broad Institute Genome Sequencing Platform"/>
            <person name="Russ C."/>
            <person name="Cuomo C."/>
            <person name="Shea T."/>
            <person name="Young S.K."/>
            <person name="Zeng Q."/>
            <person name="Koehrsen M."/>
            <person name="Haas B."/>
            <person name="Borodovsky M."/>
            <person name="Guigo R."/>
            <person name="Alvarado L."/>
            <person name="Berlin A."/>
            <person name="Bochicchio J."/>
            <person name="Borenstein D."/>
            <person name="Chapman S."/>
            <person name="Chen Z."/>
            <person name="Freedman E."/>
            <person name="Gellesch M."/>
            <person name="Goldberg J."/>
            <person name="Griggs A."/>
            <person name="Gujja S."/>
            <person name="Heilman E."/>
            <person name="Heiman D."/>
            <person name="Hepburn T."/>
            <person name="Howarth C."/>
            <person name="Jen D."/>
            <person name="Larson L."/>
            <person name="Mehta T."/>
            <person name="Park D."/>
            <person name="Pearson M."/>
            <person name="Roberts A."/>
            <person name="Saif S."/>
            <person name="Shenoy N."/>
            <person name="Sisk P."/>
            <person name="Stolte C."/>
            <person name="Sykes S."/>
            <person name="Thomson T."/>
            <person name="Walk T."/>
            <person name="White J."/>
            <person name="Yandava C."/>
            <person name="Burger G."/>
            <person name="Gray M.W."/>
            <person name="Holland P.W.H."/>
            <person name="King N."/>
            <person name="Lang F.B.F."/>
            <person name="Roger A.J."/>
            <person name="Ruiz-Trillo I."/>
            <person name="Lander E."/>
            <person name="Nusbaum C."/>
        </authorList>
    </citation>
    <scope>NUCLEOTIDE SEQUENCE [LARGE SCALE GENOMIC DNA]</scope>
    <source>
        <strain evidence="5 6">ATCC 50062</strain>
    </source>
</reference>
<dbReference type="CDD" id="cd00063">
    <property type="entry name" value="FN3"/>
    <property type="match status" value="3"/>
</dbReference>
<name>A0A0L0DMI1_THETB</name>
<dbReference type="PANTHER" id="PTHR13817">
    <property type="entry name" value="TITIN"/>
    <property type="match status" value="1"/>
</dbReference>
<dbReference type="AlphaFoldDB" id="A0A0L0DMI1"/>
<evidence type="ECO:0000256" key="3">
    <source>
        <dbReference type="SAM" id="Phobius"/>
    </source>
</evidence>
<feature type="domain" description="Fibronectin type-III" evidence="4">
    <location>
        <begin position="218"/>
        <end position="314"/>
    </location>
</feature>
<dbReference type="PANTHER" id="PTHR13817:SF73">
    <property type="entry name" value="FIBRONECTIN TYPE-III DOMAIN-CONTAINING PROTEIN"/>
    <property type="match status" value="1"/>
</dbReference>
<feature type="domain" description="Fibronectin type-III" evidence="4">
    <location>
        <begin position="398"/>
        <end position="494"/>
    </location>
</feature>
<keyword evidence="3" id="KW-0812">Transmembrane</keyword>
<feature type="compositionally biased region" description="Polar residues" evidence="2">
    <location>
        <begin position="477"/>
        <end position="488"/>
    </location>
</feature>
<dbReference type="eggNOG" id="KOG0613">
    <property type="taxonomic scope" value="Eukaryota"/>
</dbReference>
<evidence type="ECO:0000256" key="1">
    <source>
        <dbReference type="ARBA" id="ARBA00022737"/>
    </source>
</evidence>
<gene>
    <name evidence="5" type="ORF">AMSG_08451</name>
</gene>
<dbReference type="STRING" id="461836.A0A0L0DMI1"/>
<dbReference type="InterPro" id="IPR003961">
    <property type="entry name" value="FN3_dom"/>
</dbReference>
<dbReference type="InterPro" id="IPR036116">
    <property type="entry name" value="FN3_sf"/>
</dbReference>
<organism evidence="5 6">
    <name type="scientific">Thecamonas trahens ATCC 50062</name>
    <dbReference type="NCBI Taxonomy" id="461836"/>
    <lineage>
        <taxon>Eukaryota</taxon>
        <taxon>Apusozoa</taxon>
        <taxon>Apusomonadida</taxon>
        <taxon>Apusomonadidae</taxon>
        <taxon>Thecamonas</taxon>
    </lineage>
</organism>
<protein>
    <recommendedName>
        <fullName evidence="4">Fibronectin type-III domain-containing protein</fullName>
    </recommendedName>
</protein>
<dbReference type="EMBL" id="GL349474">
    <property type="protein sequence ID" value="KNC52588.1"/>
    <property type="molecule type" value="Genomic_DNA"/>
</dbReference>
<dbReference type="Proteomes" id="UP000054408">
    <property type="component" value="Unassembled WGS sequence"/>
</dbReference>
<evidence type="ECO:0000313" key="5">
    <source>
        <dbReference type="EMBL" id="KNC52588.1"/>
    </source>
</evidence>
<evidence type="ECO:0000259" key="4">
    <source>
        <dbReference type="PROSITE" id="PS50853"/>
    </source>
</evidence>
<keyword evidence="3" id="KW-0472">Membrane</keyword>
<keyword evidence="3" id="KW-1133">Transmembrane helix</keyword>
<dbReference type="Pfam" id="PF00041">
    <property type="entry name" value="fn3"/>
    <property type="match status" value="3"/>
</dbReference>
<dbReference type="SMART" id="SM00060">
    <property type="entry name" value="FN3"/>
    <property type="match status" value="6"/>
</dbReference>
<feature type="domain" description="Fibronectin type-III" evidence="4">
    <location>
        <begin position="502"/>
        <end position="609"/>
    </location>
</feature>